<dbReference type="eggNOG" id="COG3949">
    <property type="taxonomic scope" value="Bacteria"/>
</dbReference>
<feature type="transmembrane region" description="Helical" evidence="1">
    <location>
        <begin position="286"/>
        <end position="309"/>
    </location>
</feature>
<keyword evidence="3" id="KW-1185">Reference proteome</keyword>
<feature type="transmembrane region" description="Helical" evidence="1">
    <location>
        <begin position="204"/>
        <end position="222"/>
    </location>
</feature>
<dbReference type="Proteomes" id="UP000030528">
    <property type="component" value="Unassembled WGS sequence"/>
</dbReference>
<accession>A0A0A5GK75</accession>
<feature type="transmembrane region" description="Helical" evidence="1">
    <location>
        <begin position="251"/>
        <end position="274"/>
    </location>
</feature>
<dbReference type="RefSeq" id="WP_026799223.1">
    <property type="nucleotide sequence ID" value="NZ_AULI01000001.1"/>
</dbReference>
<dbReference type="PANTHER" id="PTHR37814:SF1">
    <property type="entry name" value="MEMBRANE PROTEIN"/>
    <property type="match status" value="1"/>
</dbReference>
<feature type="transmembrane region" description="Helical" evidence="1">
    <location>
        <begin position="38"/>
        <end position="58"/>
    </location>
</feature>
<dbReference type="OrthoDB" id="4424890at2"/>
<feature type="transmembrane region" description="Helical" evidence="1">
    <location>
        <begin position="315"/>
        <end position="333"/>
    </location>
</feature>
<dbReference type="InterPro" id="IPR038728">
    <property type="entry name" value="YkvI-like"/>
</dbReference>
<feature type="transmembrane region" description="Helical" evidence="1">
    <location>
        <begin position="111"/>
        <end position="127"/>
    </location>
</feature>
<proteinExistence type="predicted"/>
<sequence>MIRSGFKWMFLIIGTMIGAGYASGRELWQFFGYESGLAILIFTVLFTLCTFTILSISYHSQSKHYLPVLRTIVGKRLSVVYDGMIVLYLFTTTVVMLAGSGATLQAFHQPYWFGIVLIVVPLVLVFSRDINGVLSLNTYILPLLIVGLLYVLIHFTLNQSLGLYSQFQGSENWTAAFPFTALNILPLIAVIGAVGNEMKSKGEVWISAIGSGVILGSISLIYNNSLIEIADDILVYEIPLFAILKHYSHQMFAFISMLLWIAIFTTAASGVLGLVTRFRSYFNLPLWVLASITLILMIPLTGIGFSTLIEYLYPLYGLLNLYVLSAILIYPFANRYKLD</sequence>
<name>A0A0A5GK75_9BACI</name>
<feature type="transmembrane region" description="Helical" evidence="1">
    <location>
        <begin position="79"/>
        <end position="99"/>
    </location>
</feature>
<evidence type="ECO:0000313" key="3">
    <source>
        <dbReference type="Proteomes" id="UP000030528"/>
    </source>
</evidence>
<keyword evidence="1" id="KW-0472">Membrane</keyword>
<feature type="transmembrane region" description="Helical" evidence="1">
    <location>
        <begin position="177"/>
        <end position="195"/>
    </location>
</feature>
<keyword evidence="1" id="KW-1133">Transmembrane helix</keyword>
<keyword evidence="1" id="KW-0812">Transmembrane</keyword>
<organism evidence="2 3">
    <name type="scientific">Pontibacillus halophilus JSM 076056 = DSM 19796</name>
    <dbReference type="NCBI Taxonomy" id="1385510"/>
    <lineage>
        <taxon>Bacteria</taxon>
        <taxon>Bacillati</taxon>
        <taxon>Bacillota</taxon>
        <taxon>Bacilli</taxon>
        <taxon>Bacillales</taxon>
        <taxon>Bacillaceae</taxon>
        <taxon>Pontibacillus</taxon>
    </lineage>
</organism>
<comment type="caution">
    <text evidence="2">The sequence shown here is derived from an EMBL/GenBank/DDBJ whole genome shotgun (WGS) entry which is preliminary data.</text>
</comment>
<evidence type="ECO:0000313" key="2">
    <source>
        <dbReference type="EMBL" id="KGX93686.1"/>
    </source>
</evidence>
<protein>
    <submittedName>
        <fullName evidence="2">Membrane protein</fullName>
    </submittedName>
</protein>
<feature type="transmembrane region" description="Helical" evidence="1">
    <location>
        <begin position="139"/>
        <end position="157"/>
    </location>
</feature>
<dbReference type="AlphaFoldDB" id="A0A0A5GK75"/>
<dbReference type="EMBL" id="AVPE01000001">
    <property type="protein sequence ID" value="KGX93686.1"/>
    <property type="molecule type" value="Genomic_DNA"/>
</dbReference>
<evidence type="ECO:0000256" key="1">
    <source>
        <dbReference type="SAM" id="Phobius"/>
    </source>
</evidence>
<dbReference type="STRING" id="1385510.GCA_000425205_00430"/>
<gene>
    <name evidence="2" type="ORF">N781_00250</name>
</gene>
<reference evidence="2 3" key="1">
    <citation type="submission" date="2013-08" db="EMBL/GenBank/DDBJ databases">
        <authorList>
            <person name="Huang J."/>
            <person name="Wang G."/>
        </authorList>
    </citation>
    <scope>NUCLEOTIDE SEQUENCE [LARGE SCALE GENOMIC DNA]</scope>
    <source>
        <strain evidence="2 3">JSM 076056</strain>
    </source>
</reference>
<dbReference type="PANTHER" id="PTHR37814">
    <property type="entry name" value="CONSERVED MEMBRANE PROTEIN"/>
    <property type="match status" value="1"/>
</dbReference>